<dbReference type="SUPFAM" id="SSF53474">
    <property type="entry name" value="alpha/beta-Hydrolases"/>
    <property type="match status" value="1"/>
</dbReference>
<dbReference type="Gene3D" id="3.40.50.1820">
    <property type="entry name" value="alpha/beta hydrolase"/>
    <property type="match status" value="1"/>
</dbReference>
<dbReference type="OrthoDB" id="19657at2759"/>
<dbReference type="PRINTS" id="PR00412">
    <property type="entry name" value="EPOXHYDRLASE"/>
</dbReference>
<evidence type="ECO:0000313" key="3">
    <source>
        <dbReference type="Proteomes" id="UP000320475"/>
    </source>
</evidence>
<dbReference type="InterPro" id="IPR000639">
    <property type="entry name" value="Epox_hydrolase-like"/>
</dbReference>
<evidence type="ECO:0000259" key="1">
    <source>
        <dbReference type="Pfam" id="PF00561"/>
    </source>
</evidence>
<dbReference type="AlphaFoldDB" id="A0A507DJ93"/>
<proteinExistence type="predicted"/>
<accession>A0A507DJ93</accession>
<dbReference type="VEuPathDB" id="FungiDB:SeMB42_g02242"/>
<protein>
    <recommendedName>
        <fullName evidence="1">AB hydrolase-1 domain-containing protein</fullName>
    </recommendedName>
</protein>
<comment type="caution">
    <text evidence="2">The sequence shown here is derived from an EMBL/GenBank/DDBJ whole genome shotgun (WGS) entry which is preliminary data.</text>
</comment>
<dbReference type="Pfam" id="PF00561">
    <property type="entry name" value="Abhydrolase_1"/>
    <property type="match status" value="1"/>
</dbReference>
<dbReference type="InterPro" id="IPR000073">
    <property type="entry name" value="AB_hydrolase_1"/>
</dbReference>
<reference evidence="2 3" key="1">
    <citation type="journal article" date="2019" name="Sci. Rep.">
        <title>Comparative genomics of chytrid fungi reveal insights into the obligate biotrophic and pathogenic lifestyle of Synchytrium endobioticum.</title>
        <authorList>
            <person name="van de Vossenberg B.T.L.H."/>
            <person name="Warris S."/>
            <person name="Nguyen H.D.T."/>
            <person name="van Gent-Pelzer M.P.E."/>
            <person name="Joly D.L."/>
            <person name="van de Geest H.C."/>
            <person name="Bonants P.J.M."/>
            <person name="Smith D.S."/>
            <person name="Levesque C.A."/>
            <person name="van der Lee T.A.J."/>
        </authorList>
    </citation>
    <scope>NUCLEOTIDE SEQUENCE [LARGE SCALE GENOMIC DNA]</scope>
    <source>
        <strain evidence="2 3">LEV6574</strain>
    </source>
</reference>
<feature type="domain" description="AB hydrolase-1" evidence="1">
    <location>
        <begin position="52"/>
        <end position="160"/>
    </location>
</feature>
<dbReference type="EMBL" id="QEAM01000010">
    <property type="protein sequence ID" value="TPX50978.1"/>
    <property type="molecule type" value="Genomic_DNA"/>
</dbReference>
<dbReference type="Proteomes" id="UP000320475">
    <property type="component" value="Unassembled WGS sequence"/>
</dbReference>
<organism evidence="2 3">
    <name type="scientific">Synchytrium endobioticum</name>
    <dbReference type="NCBI Taxonomy" id="286115"/>
    <lineage>
        <taxon>Eukaryota</taxon>
        <taxon>Fungi</taxon>
        <taxon>Fungi incertae sedis</taxon>
        <taxon>Chytridiomycota</taxon>
        <taxon>Chytridiomycota incertae sedis</taxon>
        <taxon>Chytridiomycetes</taxon>
        <taxon>Synchytriales</taxon>
        <taxon>Synchytriaceae</taxon>
        <taxon>Synchytrium</taxon>
    </lineage>
</organism>
<dbReference type="PANTHER" id="PTHR43433">
    <property type="entry name" value="HYDROLASE, ALPHA/BETA FOLD FAMILY PROTEIN"/>
    <property type="match status" value="1"/>
</dbReference>
<sequence>MSWLHCRRGPENRPISQRCTTMPTCLVAATRLPEPFKIYYELWGRDDAPNKVCFIMGLNNSGRSWEEQAKFIASLPDWQCVIFDNRGVGSSDAPSGRYTTSEMAMDTLELLISLEWTRCHVVGVSMGGMISQELVLKCPKLFLSCTLVSTHAGSTPPPLDDNYLPISFTTIPRIVMTKDPELRAQRLLPLLFPEPHLKSKGPGNYATMFDYHKAVLQDRICRTKPQPLAGAMSQIAAAMTHRVSDERLKLLAKSVPVMVVTGTIDNLVRPSNSFHMANVMMCRLEVLNGAGHALPSEQPEWFNKLLMEFMIESRDKATRPAVTDFCG</sequence>
<dbReference type="InterPro" id="IPR029058">
    <property type="entry name" value="AB_hydrolase_fold"/>
</dbReference>
<dbReference type="InterPro" id="IPR050471">
    <property type="entry name" value="AB_hydrolase"/>
</dbReference>
<gene>
    <name evidence="2" type="ORF">SeLEV6574_g00557</name>
</gene>
<evidence type="ECO:0000313" key="2">
    <source>
        <dbReference type="EMBL" id="TPX50978.1"/>
    </source>
</evidence>
<name>A0A507DJ93_9FUNG</name>
<dbReference type="PANTHER" id="PTHR43433:SF5">
    <property type="entry name" value="AB HYDROLASE-1 DOMAIN-CONTAINING PROTEIN"/>
    <property type="match status" value="1"/>
</dbReference>
<dbReference type="GO" id="GO:0003824">
    <property type="term" value="F:catalytic activity"/>
    <property type="evidence" value="ECO:0007669"/>
    <property type="project" value="InterPro"/>
</dbReference>